<proteinExistence type="predicted"/>
<accession>A0A1R3X9D7</accession>
<evidence type="ECO:0000259" key="2">
    <source>
        <dbReference type="Pfam" id="PF11127"/>
    </source>
</evidence>
<dbReference type="RefSeq" id="WP_076660224.1">
    <property type="nucleotide sequence ID" value="NZ_FTPR01000002.1"/>
</dbReference>
<dbReference type="AlphaFoldDB" id="A0A1R3X9D7"/>
<feature type="transmembrane region" description="Helical" evidence="1">
    <location>
        <begin position="12"/>
        <end position="33"/>
    </location>
</feature>
<protein>
    <recommendedName>
        <fullName evidence="2">Inner membrane protein YgaP-like transmembrane domain-containing protein</fullName>
    </recommendedName>
</protein>
<keyword evidence="4" id="KW-1185">Reference proteome</keyword>
<reference evidence="4" key="1">
    <citation type="submission" date="2017-01" db="EMBL/GenBank/DDBJ databases">
        <authorList>
            <person name="Varghese N."/>
            <person name="Submissions S."/>
        </authorList>
    </citation>
    <scope>NUCLEOTIDE SEQUENCE [LARGE SCALE GENOMIC DNA]</scope>
    <source>
        <strain evidence="4">DSM 29591</strain>
    </source>
</reference>
<keyword evidence="1" id="KW-0472">Membrane</keyword>
<sequence>MFSNVGTIDRLLRLVIGAALIAAPLINFMGLGASATVTYLMIAVGVILCATAVFGICPLYKLIGVSTRA</sequence>
<dbReference type="STRING" id="287098.SAMN05421665_2525"/>
<gene>
    <name evidence="3" type="ORF">SAMN05421665_2525</name>
</gene>
<keyword evidence="1" id="KW-1133">Transmembrane helix</keyword>
<feature type="transmembrane region" description="Helical" evidence="1">
    <location>
        <begin position="39"/>
        <end position="60"/>
    </location>
</feature>
<dbReference type="Pfam" id="PF11127">
    <property type="entry name" value="YgaP-like_TM"/>
    <property type="match status" value="1"/>
</dbReference>
<evidence type="ECO:0000256" key="1">
    <source>
        <dbReference type="SAM" id="Phobius"/>
    </source>
</evidence>
<feature type="domain" description="Inner membrane protein YgaP-like transmembrane" evidence="2">
    <location>
        <begin position="1"/>
        <end position="68"/>
    </location>
</feature>
<dbReference type="OrthoDB" id="9804804at2"/>
<evidence type="ECO:0000313" key="3">
    <source>
        <dbReference type="EMBL" id="SIT87778.1"/>
    </source>
</evidence>
<keyword evidence="1" id="KW-0812">Transmembrane</keyword>
<dbReference type="InterPro" id="IPR021309">
    <property type="entry name" value="YgaP-like_TM"/>
</dbReference>
<name>A0A1R3X9D7_9RHOB</name>
<evidence type="ECO:0000313" key="4">
    <source>
        <dbReference type="Proteomes" id="UP000186997"/>
    </source>
</evidence>
<organism evidence="3 4">
    <name type="scientific">Yoonia rosea</name>
    <dbReference type="NCBI Taxonomy" id="287098"/>
    <lineage>
        <taxon>Bacteria</taxon>
        <taxon>Pseudomonadati</taxon>
        <taxon>Pseudomonadota</taxon>
        <taxon>Alphaproteobacteria</taxon>
        <taxon>Rhodobacterales</taxon>
        <taxon>Paracoccaceae</taxon>
        <taxon>Yoonia</taxon>
    </lineage>
</organism>
<dbReference type="EMBL" id="FTPR01000002">
    <property type="protein sequence ID" value="SIT87778.1"/>
    <property type="molecule type" value="Genomic_DNA"/>
</dbReference>
<dbReference type="Proteomes" id="UP000186997">
    <property type="component" value="Unassembled WGS sequence"/>
</dbReference>